<keyword evidence="12" id="KW-1185">Reference proteome</keyword>
<evidence type="ECO:0000256" key="2">
    <source>
        <dbReference type="ARBA" id="ARBA00012438"/>
    </source>
</evidence>
<gene>
    <name evidence="11" type="ORF">FHS59_001479</name>
</gene>
<evidence type="ECO:0000256" key="8">
    <source>
        <dbReference type="PROSITE-ProRule" id="PRU00339"/>
    </source>
</evidence>
<evidence type="ECO:0000256" key="4">
    <source>
        <dbReference type="ARBA" id="ARBA00022741"/>
    </source>
</evidence>
<keyword evidence="9" id="KW-0472">Membrane</keyword>
<keyword evidence="3" id="KW-0808">Transferase</keyword>
<keyword evidence="9" id="KW-0812">Transmembrane</keyword>
<dbReference type="InterPro" id="IPR050351">
    <property type="entry name" value="BphY/WalK/GraS-like"/>
</dbReference>
<dbReference type="InterPro" id="IPR003594">
    <property type="entry name" value="HATPase_dom"/>
</dbReference>
<evidence type="ECO:0000313" key="12">
    <source>
        <dbReference type="Proteomes" id="UP000588604"/>
    </source>
</evidence>
<keyword evidence="8" id="KW-0802">TPR repeat</keyword>
<dbReference type="CDD" id="cd00082">
    <property type="entry name" value="HisKA"/>
    <property type="match status" value="1"/>
</dbReference>
<proteinExistence type="predicted"/>
<dbReference type="SMART" id="SM00028">
    <property type="entry name" value="TPR"/>
    <property type="match status" value="5"/>
</dbReference>
<keyword evidence="7" id="KW-0902">Two-component regulatory system</keyword>
<dbReference type="Gene3D" id="1.10.287.130">
    <property type="match status" value="1"/>
</dbReference>
<dbReference type="InterPro" id="IPR036097">
    <property type="entry name" value="HisK_dim/P_sf"/>
</dbReference>
<dbReference type="EC" id="2.7.13.3" evidence="2"/>
<dbReference type="InterPro" id="IPR005467">
    <property type="entry name" value="His_kinase_dom"/>
</dbReference>
<dbReference type="Pfam" id="PF00512">
    <property type="entry name" value="HisKA"/>
    <property type="match status" value="1"/>
</dbReference>
<dbReference type="SUPFAM" id="SSF48452">
    <property type="entry name" value="TPR-like"/>
    <property type="match status" value="2"/>
</dbReference>
<evidence type="ECO:0000256" key="9">
    <source>
        <dbReference type="SAM" id="Phobius"/>
    </source>
</evidence>
<organism evidence="11 12">
    <name type="scientific">Algoriphagus iocasae</name>
    <dbReference type="NCBI Taxonomy" id="1836499"/>
    <lineage>
        <taxon>Bacteria</taxon>
        <taxon>Pseudomonadati</taxon>
        <taxon>Bacteroidota</taxon>
        <taxon>Cytophagia</taxon>
        <taxon>Cytophagales</taxon>
        <taxon>Cyclobacteriaceae</taxon>
        <taxon>Algoriphagus</taxon>
    </lineage>
</organism>
<keyword evidence="9" id="KW-1133">Transmembrane helix</keyword>
<evidence type="ECO:0000256" key="7">
    <source>
        <dbReference type="ARBA" id="ARBA00023012"/>
    </source>
</evidence>
<dbReference type="SMART" id="SM00387">
    <property type="entry name" value="HATPase_c"/>
    <property type="match status" value="1"/>
</dbReference>
<dbReference type="CDD" id="cd00075">
    <property type="entry name" value="HATPase"/>
    <property type="match status" value="1"/>
</dbReference>
<evidence type="ECO:0000256" key="6">
    <source>
        <dbReference type="ARBA" id="ARBA00022840"/>
    </source>
</evidence>
<dbReference type="InterPro" id="IPR036890">
    <property type="entry name" value="HATPase_C_sf"/>
</dbReference>
<dbReference type="SUPFAM" id="SSF55874">
    <property type="entry name" value="ATPase domain of HSP90 chaperone/DNA topoisomerase II/histidine kinase"/>
    <property type="match status" value="1"/>
</dbReference>
<dbReference type="Pfam" id="PF02518">
    <property type="entry name" value="HATPase_c"/>
    <property type="match status" value="1"/>
</dbReference>
<feature type="repeat" description="TPR" evidence="8">
    <location>
        <begin position="79"/>
        <end position="112"/>
    </location>
</feature>
<evidence type="ECO:0000256" key="5">
    <source>
        <dbReference type="ARBA" id="ARBA00022777"/>
    </source>
</evidence>
<dbReference type="Pfam" id="PF13181">
    <property type="entry name" value="TPR_8"/>
    <property type="match status" value="1"/>
</dbReference>
<dbReference type="GO" id="GO:0000155">
    <property type="term" value="F:phosphorelay sensor kinase activity"/>
    <property type="evidence" value="ECO:0007669"/>
    <property type="project" value="InterPro"/>
</dbReference>
<name>A0A841MM39_9BACT</name>
<dbReference type="PROSITE" id="PS50005">
    <property type="entry name" value="TPR"/>
    <property type="match status" value="1"/>
</dbReference>
<sequence length="630" mass="71545">MSVLPLILLVFLIQVQKVDSDPTLNLIQKIKEAGQDSTKSALLLDLAKSYYAKDQDTALLLSRQSLEISQREDIQVLQASAHNLIGVCYLIKSDFEKSLESHYQALRIRENLADSVGIMESHLNIGNNYYRLKDLSRAVEEYKISLEFALALNHEKAMGLLYNNLGSYYRDVWKSFNQKEDFDSAMYYLEKSLVYKSKFGDEGGETQTLIQLSDLYEEKGDLEHSSRLISRALELSRANNNSEGILSSLNRLSTSSRRQGELRKAIEYSKEAFQLANDIGSPFQISIAADQLSSLYAGLGEFRNAYDYLLITDQYSDTIFQDSREKIREELSSKYDSDKKELELQKLAKMEEMASLKIKHQKELLIVSFFVAIILLGLLFRQLKLNRKISLTNMKLSETNEIIRVQSEELEESNRFREKLFSIISHDLKSPLSSLTSALELWKTGDLESGEMDYILSVISKETSNTSTLLDNILTWARTQMKENQSNFSQVAVYQIIEEIRNIYHLQIQQKEIEFLNLVPESTTFFSDPDRLTLILRNLISNAIKFTEAGGQVKVSLDEDSILVQDSGIGMDYFQIKNIFASKVSTEGTKGEKGSGIGLMLTKDFADSIGAEIKVESAKGEGTRFELVFT</sequence>
<evidence type="ECO:0000256" key="3">
    <source>
        <dbReference type="ARBA" id="ARBA00022679"/>
    </source>
</evidence>
<dbReference type="InterPro" id="IPR011990">
    <property type="entry name" value="TPR-like_helical_dom_sf"/>
</dbReference>
<protein>
    <recommendedName>
        <fullName evidence="2">histidine kinase</fullName>
        <ecNumber evidence="2">2.7.13.3</ecNumber>
    </recommendedName>
</protein>
<dbReference type="Gene3D" id="3.30.565.10">
    <property type="entry name" value="Histidine kinase-like ATPase, C-terminal domain"/>
    <property type="match status" value="1"/>
</dbReference>
<dbReference type="SUPFAM" id="SSF47384">
    <property type="entry name" value="Homodimeric domain of signal transducing histidine kinase"/>
    <property type="match status" value="1"/>
</dbReference>
<dbReference type="Proteomes" id="UP000588604">
    <property type="component" value="Unassembled WGS sequence"/>
</dbReference>
<dbReference type="EMBL" id="JACIJO010000001">
    <property type="protein sequence ID" value="MBB6325864.1"/>
    <property type="molecule type" value="Genomic_DNA"/>
</dbReference>
<dbReference type="PANTHER" id="PTHR42878">
    <property type="entry name" value="TWO-COMPONENT HISTIDINE KINASE"/>
    <property type="match status" value="1"/>
</dbReference>
<reference evidence="11 12" key="1">
    <citation type="submission" date="2020-08" db="EMBL/GenBank/DDBJ databases">
        <title>Genomic Encyclopedia of Type Strains, Phase IV (KMG-IV): sequencing the most valuable type-strain genomes for metagenomic binning, comparative biology and taxonomic classification.</title>
        <authorList>
            <person name="Goeker M."/>
        </authorList>
    </citation>
    <scope>NUCLEOTIDE SEQUENCE [LARGE SCALE GENOMIC DNA]</scope>
    <source>
        <strain evidence="11 12">DSM 102044</strain>
    </source>
</reference>
<keyword evidence="5 11" id="KW-0418">Kinase</keyword>
<dbReference type="Pfam" id="PF13424">
    <property type="entry name" value="TPR_12"/>
    <property type="match status" value="1"/>
</dbReference>
<comment type="caution">
    <text evidence="11">The sequence shown here is derived from an EMBL/GenBank/DDBJ whole genome shotgun (WGS) entry which is preliminary data.</text>
</comment>
<evidence type="ECO:0000256" key="1">
    <source>
        <dbReference type="ARBA" id="ARBA00000085"/>
    </source>
</evidence>
<dbReference type="SMART" id="SM00388">
    <property type="entry name" value="HisKA"/>
    <property type="match status" value="1"/>
</dbReference>
<dbReference type="Gene3D" id="1.25.40.10">
    <property type="entry name" value="Tetratricopeptide repeat domain"/>
    <property type="match status" value="2"/>
</dbReference>
<dbReference type="PANTHER" id="PTHR42878:SF7">
    <property type="entry name" value="SENSOR HISTIDINE KINASE GLRK"/>
    <property type="match status" value="1"/>
</dbReference>
<comment type="catalytic activity">
    <reaction evidence="1">
        <text>ATP + protein L-histidine = ADP + protein N-phospho-L-histidine.</text>
        <dbReference type="EC" id="2.7.13.3"/>
    </reaction>
</comment>
<evidence type="ECO:0000313" key="11">
    <source>
        <dbReference type="EMBL" id="MBB6325864.1"/>
    </source>
</evidence>
<feature type="domain" description="Histidine kinase" evidence="10">
    <location>
        <begin position="423"/>
        <end position="630"/>
    </location>
</feature>
<evidence type="ECO:0000259" key="10">
    <source>
        <dbReference type="PROSITE" id="PS50109"/>
    </source>
</evidence>
<dbReference type="GO" id="GO:0007234">
    <property type="term" value="P:osmosensory signaling via phosphorelay pathway"/>
    <property type="evidence" value="ECO:0007669"/>
    <property type="project" value="TreeGrafter"/>
</dbReference>
<dbReference type="PROSITE" id="PS50109">
    <property type="entry name" value="HIS_KIN"/>
    <property type="match status" value="1"/>
</dbReference>
<dbReference type="InterPro" id="IPR019734">
    <property type="entry name" value="TPR_rpt"/>
</dbReference>
<dbReference type="GO" id="GO:0030295">
    <property type="term" value="F:protein kinase activator activity"/>
    <property type="evidence" value="ECO:0007669"/>
    <property type="project" value="TreeGrafter"/>
</dbReference>
<keyword evidence="6" id="KW-0067">ATP-binding</keyword>
<accession>A0A841MM39</accession>
<dbReference type="InterPro" id="IPR003661">
    <property type="entry name" value="HisK_dim/P_dom"/>
</dbReference>
<dbReference type="AlphaFoldDB" id="A0A841MM39"/>
<dbReference type="GO" id="GO:0000156">
    <property type="term" value="F:phosphorelay response regulator activity"/>
    <property type="evidence" value="ECO:0007669"/>
    <property type="project" value="TreeGrafter"/>
</dbReference>
<feature type="transmembrane region" description="Helical" evidence="9">
    <location>
        <begin position="364"/>
        <end position="380"/>
    </location>
</feature>
<keyword evidence="4" id="KW-0547">Nucleotide-binding</keyword>
<dbReference type="GO" id="GO:0005524">
    <property type="term" value="F:ATP binding"/>
    <property type="evidence" value="ECO:0007669"/>
    <property type="project" value="UniProtKB-KW"/>
</dbReference>